<dbReference type="InterPro" id="IPR033635">
    <property type="entry name" value="ANKS1/Caskin"/>
</dbReference>
<keyword evidence="7" id="KW-0472">Membrane</keyword>
<feature type="region of interest" description="Disordered" evidence="9">
    <location>
        <begin position="29"/>
        <end position="52"/>
    </location>
</feature>
<evidence type="ECO:0000256" key="2">
    <source>
        <dbReference type="ARBA" id="ARBA00022483"/>
    </source>
</evidence>
<keyword evidence="2" id="KW-0268">Exocytosis</keyword>
<feature type="repeat" description="ANK" evidence="8">
    <location>
        <begin position="215"/>
        <end position="247"/>
    </location>
</feature>
<dbReference type="InterPro" id="IPR036770">
    <property type="entry name" value="Ankyrin_rpt-contain_sf"/>
</dbReference>
<dbReference type="GeneID" id="106463350"/>
<feature type="repeat" description="ANK" evidence="8">
    <location>
        <begin position="48"/>
        <end position="80"/>
    </location>
</feature>
<keyword evidence="3" id="KW-1052">Target cell membrane</keyword>
<keyword evidence="5" id="KW-0638">Presynaptic neurotoxin</keyword>
<comment type="subcellular location">
    <subcellularLocation>
        <location evidence="1">Target cell membrane</location>
    </subcellularLocation>
</comment>
<dbReference type="RefSeq" id="XP_013778830.1">
    <property type="nucleotide sequence ID" value="XM_013923376.2"/>
</dbReference>
<evidence type="ECO:0000256" key="7">
    <source>
        <dbReference type="ARBA" id="ARBA00023298"/>
    </source>
</evidence>
<evidence type="ECO:0000256" key="6">
    <source>
        <dbReference type="ARBA" id="ARBA00023043"/>
    </source>
</evidence>
<dbReference type="SMART" id="SM00248">
    <property type="entry name" value="ANK"/>
    <property type="match status" value="7"/>
</dbReference>
<keyword evidence="5" id="KW-0800">Toxin</keyword>
<dbReference type="Pfam" id="PF12796">
    <property type="entry name" value="Ank_2"/>
    <property type="match status" value="2"/>
</dbReference>
<evidence type="ECO:0000313" key="11">
    <source>
        <dbReference type="RefSeq" id="XP_013778830.1"/>
    </source>
</evidence>
<accession>A0ABM1BBT6</accession>
<organism evidence="10 11">
    <name type="scientific">Limulus polyphemus</name>
    <name type="common">Atlantic horseshoe crab</name>
    <dbReference type="NCBI Taxonomy" id="6850"/>
    <lineage>
        <taxon>Eukaryota</taxon>
        <taxon>Metazoa</taxon>
        <taxon>Ecdysozoa</taxon>
        <taxon>Arthropoda</taxon>
        <taxon>Chelicerata</taxon>
        <taxon>Merostomata</taxon>
        <taxon>Xiphosura</taxon>
        <taxon>Limulidae</taxon>
        <taxon>Limulus</taxon>
    </lineage>
</organism>
<dbReference type="Pfam" id="PF00023">
    <property type="entry name" value="Ank"/>
    <property type="match status" value="1"/>
</dbReference>
<keyword evidence="4" id="KW-0677">Repeat</keyword>
<dbReference type="Gene3D" id="1.25.40.20">
    <property type="entry name" value="Ankyrin repeat-containing domain"/>
    <property type="match status" value="2"/>
</dbReference>
<dbReference type="PANTHER" id="PTHR24174">
    <property type="entry name" value="ANKYRIN REPEAT AND STERILE ALPHA MOTIF DOMAIN-CONTAINING PROTEIN 1"/>
    <property type="match status" value="1"/>
</dbReference>
<keyword evidence="5" id="KW-0528">Neurotoxin</keyword>
<feature type="repeat" description="ANK" evidence="8">
    <location>
        <begin position="117"/>
        <end position="149"/>
    </location>
</feature>
<evidence type="ECO:0000256" key="5">
    <source>
        <dbReference type="ARBA" id="ARBA00023028"/>
    </source>
</evidence>
<keyword evidence="7" id="KW-1053">Target membrane</keyword>
<protein>
    <submittedName>
        <fullName evidence="11">Ankyrin repeat and SAM domain-containing protein 1A-like</fullName>
    </submittedName>
</protein>
<evidence type="ECO:0000256" key="8">
    <source>
        <dbReference type="PROSITE-ProRule" id="PRU00023"/>
    </source>
</evidence>
<evidence type="ECO:0000256" key="9">
    <source>
        <dbReference type="SAM" id="MobiDB-lite"/>
    </source>
</evidence>
<evidence type="ECO:0000256" key="1">
    <source>
        <dbReference type="ARBA" id="ARBA00004175"/>
    </source>
</evidence>
<dbReference type="Proteomes" id="UP000694941">
    <property type="component" value="Unplaced"/>
</dbReference>
<proteinExistence type="predicted"/>
<dbReference type="PROSITE" id="PS50297">
    <property type="entry name" value="ANK_REP_REGION"/>
    <property type="match status" value="5"/>
</dbReference>
<evidence type="ECO:0000256" key="4">
    <source>
        <dbReference type="ARBA" id="ARBA00022737"/>
    </source>
</evidence>
<dbReference type="SUPFAM" id="SSF48403">
    <property type="entry name" value="Ankyrin repeat"/>
    <property type="match status" value="1"/>
</dbReference>
<keyword evidence="10" id="KW-1185">Reference proteome</keyword>
<evidence type="ECO:0000256" key="3">
    <source>
        <dbReference type="ARBA" id="ARBA00022537"/>
    </source>
</evidence>
<evidence type="ECO:0000313" key="10">
    <source>
        <dbReference type="Proteomes" id="UP000694941"/>
    </source>
</evidence>
<feature type="repeat" description="ANK" evidence="8">
    <location>
        <begin position="183"/>
        <end position="215"/>
    </location>
</feature>
<dbReference type="PROSITE" id="PS50088">
    <property type="entry name" value="ANK_REPEAT"/>
    <property type="match status" value="5"/>
</dbReference>
<dbReference type="PANTHER" id="PTHR24174:SF1">
    <property type="entry name" value="IP14385P"/>
    <property type="match status" value="1"/>
</dbReference>
<feature type="repeat" description="ANK" evidence="8">
    <location>
        <begin position="81"/>
        <end position="113"/>
    </location>
</feature>
<sequence length="376" mass="41149">MGKEQELLDAARSGNLSVVERILSQRARKSGPLASLRRGPGANTQDPSGYTSLHHSALNGHKDIVALLLTHEASTNVVDNKGSTPLHLAAWTGNTEIVKLLLVHGPSVPNVNLANHDHETALHSAAQYGHTDVVTLLLQNNCDPTIRNLKEETALDLAAQYGRLETVEQLIKHNPQLLRNNIKKHSPLHLASRNGHKQAVRTLLDAGFDVNFLAEGGSALHEAAFYGKNEVVKLLLDYGVDVNLQDQHGRTVFDLLEDLNTNIAKKTFKIVKDHTTLVATDEDVVESPCSLSPPPGFLSGTYANVLLPERLSSYGISPTKQNSSLILDTNFYEVPPPPRSFSSSKRTSGNVGYSFRKPRVVKYIESKFSRSQSSLQ</sequence>
<gene>
    <name evidence="11" type="primary">LOC106463350</name>
</gene>
<reference evidence="11" key="1">
    <citation type="submission" date="2025-08" db="UniProtKB">
        <authorList>
            <consortium name="RefSeq"/>
        </authorList>
    </citation>
    <scope>IDENTIFICATION</scope>
    <source>
        <tissue evidence="11">Muscle</tissue>
    </source>
</reference>
<feature type="compositionally biased region" description="Polar residues" evidence="9">
    <location>
        <begin position="42"/>
        <end position="52"/>
    </location>
</feature>
<dbReference type="InterPro" id="IPR002110">
    <property type="entry name" value="Ankyrin_rpt"/>
</dbReference>
<dbReference type="PRINTS" id="PR01415">
    <property type="entry name" value="ANKYRIN"/>
</dbReference>
<name>A0ABM1BBT6_LIMPO</name>
<keyword evidence="6 8" id="KW-0040">ANK repeat</keyword>